<protein>
    <submittedName>
        <fullName evidence="2">Uncharacterized protein</fullName>
    </submittedName>
</protein>
<organism evidence="2 3">
    <name type="scientific">Ensete ventricosum</name>
    <name type="common">Abyssinian banana</name>
    <name type="synonym">Musa ensete</name>
    <dbReference type="NCBI Taxonomy" id="4639"/>
    <lineage>
        <taxon>Eukaryota</taxon>
        <taxon>Viridiplantae</taxon>
        <taxon>Streptophyta</taxon>
        <taxon>Embryophyta</taxon>
        <taxon>Tracheophyta</taxon>
        <taxon>Spermatophyta</taxon>
        <taxon>Magnoliopsida</taxon>
        <taxon>Liliopsida</taxon>
        <taxon>Zingiberales</taxon>
        <taxon>Musaceae</taxon>
        <taxon>Ensete</taxon>
    </lineage>
</organism>
<evidence type="ECO:0000313" key="3">
    <source>
        <dbReference type="Proteomes" id="UP000287651"/>
    </source>
</evidence>
<feature type="region of interest" description="Disordered" evidence="1">
    <location>
        <begin position="114"/>
        <end position="183"/>
    </location>
</feature>
<sequence>MLSYPSTTPVVLAVRHASVGKGCRPYLCQVDRTTTGAPHTCIRPASHVGAATSTGQLSEDARTWRSGQHLPYHSHPPPEDLLEVPGEGAEDEVLCLAAGPWWLWTSPEWELRNLNGAGADPTEQELGNSNGARADPTEQELGNWNGAGVDPTEQELGISNGARADPTEQELENWNGAGADPTE</sequence>
<name>A0A426Z1F6_ENSVE</name>
<gene>
    <name evidence="2" type="ORF">B296_00030340</name>
</gene>
<dbReference type="AlphaFoldDB" id="A0A426Z1F6"/>
<comment type="caution">
    <text evidence="2">The sequence shown here is derived from an EMBL/GenBank/DDBJ whole genome shotgun (WGS) entry which is preliminary data.</text>
</comment>
<dbReference type="EMBL" id="AMZH03008996">
    <property type="protein sequence ID" value="RRT57804.1"/>
    <property type="molecule type" value="Genomic_DNA"/>
</dbReference>
<evidence type="ECO:0000256" key="1">
    <source>
        <dbReference type="SAM" id="MobiDB-lite"/>
    </source>
</evidence>
<dbReference type="Proteomes" id="UP000287651">
    <property type="component" value="Unassembled WGS sequence"/>
</dbReference>
<evidence type="ECO:0000313" key="2">
    <source>
        <dbReference type="EMBL" id="RRT57804.1"/>
    </source>
</evidence>
<accession>A0A426Z1F6</accession>
<reference evidence="2 3" key="1">
    <citation type="journal article" date="2014" name="Agronomy (Basel)">
        <title>A Draft Genome Sequence for Ensete ventricosum, the Drought-Tolerant Tree Against Hunger.</title>
        <authorList>
            <person name="Harrison J."/>
            <person name="Moore K.A."/>
            <person name="Paszkiewicz K."/>
            <person name="Jones T."/>
            <person name="Grant M."/>
            <person name="Ambacheew D."/>
            <person name="Muzemil S."/>
            <person name="Studholme D.J."/>
        </authorList>
    </citation>
    <scope>NUCLEOTIDE SEQUENCE [LARGE SCALE GENOMIC DNA]</scope>
</reference>
<proteinExistence type="predicted"/>